<sequence length="71" mass="7602">MLASLPSPTLKIRATNLINGTGNIHGVVNGALGTVQAISETCITVKFDRIANPCEIEKVEKVYGNEKFLCV</sequence>
<evidence type="ECO:0000313" key="1">
    <source>
        <dbReference type="EnsemblMetazoa" id="Aqu2.1.34692_001"/>
    </source>
</evidence>
<protein>
    <submittedName>
        <fullName evidence="1">Uncharacterized protein</fullName>
    </submittedName>
</protein>
<dbReference type="AlphaFoldDB" id="A0A1X7V597"/>
<reference evidence="1" key="1">
    <citation type="submission" date="2017-05" db="UniProtKB">
        <authorList>
            <consortium name="EnsemblMetazoa"/>
        </authorList>
    </citation>
    <scope>IDENTIFICATION</scope>
</reference>
<dbReference type="InParanoid" id="A0A1X7V597"/>
<organism evidence="1">
    <name type="scientific">Amphimedon queenslandica</name>
    <name type="common">Sponge</name>
    <dbReference type="NCBI Taxonomy" id="400682"/>
    <lineage>
        <taxon>Eukaryota</taxon>
        <taxon>Metazoa</taxon>
        <taxon>Porifera</taxon>
        <taxon>Demospongiae</taxon>
        <taxon>Heteroscleromorpha</taxon>
        <taxon>Haplosclerida</taxon>
        <taxon>Niphatidae</taxon>
        <taxon>Amphimedon</taxon>
    </lineage>
</organism>
<dbReference type="EnsemblMetazoa" id="Aqu2.1.34692_001">
    <property type="protein sequence ID" value="Aqu2.1.34692_001"/>
    <property type="gene ID" value="Aqu2.1.34692"/>
</dbReference>
<accession>A0A1X7V597</accession>
<proteinExistence type="predicted"/>
<name>A0A1X7V597_AMPQE</name>